<dbReference type="InterPro" id="IPR019734">
    <property type="entry name" value="TPR_rpt"/>
</dbReference>
<evidence type="ECO:0000259" key="5">
    <source>
        <dbReference type="Pfam" id="PF13877"/>
    </source>
</evidence>
<name>A0AA39LY89_9BILA</name>
<organism evidence="6 7">
    <name type="scientific">Steinernema hermaphroditum</name>
    <dbReference type="NCBI Taxonomy" id="289476"/>
    <lineage>
        <taxon>Eukaryota</taxon>
        <taxon>Metazoa</taxon>
        <taxon>Ecdysozoa</taxon>
        <taxon>Nematoda</taxon>
        <taxon>Chromadorea</taxon>
        <taxon>Rhabditida</taxon>
        <taxon>Tylenchina</taxon>
        <taxon>Panagrolaimomorpha</taxon>
        <taxon>Strongyloidoidea</taxon>
        <taxon>Steinernematidae</taxon>
        <taxon>Steinernema</taxon>
    </lineage>
</organism>
<dbReference type="EMBL" id="JAUCMV010000003">
    <property type="protein sequence ID" value="KAK0414018.1"/>
    <property type="molecule type" value="Genomic_DNA"/>
</dbReference>
<dbReference type="InterPro" id="IPR011990">
    <property type="entry name" value="TPR-like_helical_dom_sf"/>
</dbReference>
<evidence type="ECO:0000313" key="7">
    <source>
        <dbReference type="Proteomes" id="UP001175271"/>
    </source>
</evidence>
<dbReference type="PANTHER" id="PTHR46423:SF1">
    <property type="entry name" value="RNA POLYMERASE II-ASSOCIATED PROTEIN 3"/>
    <property type="match status" value="1"/>
</dbReference>
<proteinExistence type="inferred from homology"/>
<evidence type="ECO:0000313" key="6">
    <source>
        <dbReference type="EMBL" id="KAK0414018.1"/>
    </source>
</evidence>
<keyword evidence="2" id="KW-0802">TPR repeat</keyword>
<dbReference type="Proteomes" id="UP001175271">
    <property type="component" value="Unassembled WGS sequence"/>
</dbReference>
<dbReference type="AlphaFoldDB" id="A0AA39LY89"/>
<protein>
    <recommendedName>
        <fullName evidence="4">RNA polymerase II-associated protein 3</fullName>
    </recommendedName>
</protein>
<evidence type="ECO:0000256" key="3">
    <source>
        <dbReference type="ARBA" id="ARBA00038275"/>
    </source>
</evidence>
<feature type="domain" description="RNA-polymerase II-associated protein 3-like C-terminal" evidence="5">
    <location>
        <begin position="169"/>
        <end position="259"/>
    </location>
</feature>
<keyword evidence="7" id="KW-1185">Reference proteome</keyword>
<dbReference type="SUPFAM" id="SSF48452">
    <property type="entry name" value="TPR-like"/>
    <property type="match status" value="1"/>
</dbReference>
<dbReference type="Gene3D" id="1.25.40.10">
    <property type="entry name" value="Tetratricopeptide repeat domain"/>
    <property type="match status" value="1"/>
</dbReference>
<keyword evidence="1" id="KW-0677">Repeat</keyword>
<sequence>MSADELRTRGNDFFKKSMFHNAIDSYTKSLELSVSALTLANRAQAHLKLAHFESAYADADAAVANDEVYAKGRYRRAMAALKLGLVERARRDCEKLLKDDPKNKEFLKLADEIKSAKRVSRVQLHHVNKCEMIRSNTPLMEIAIEQNEFLPEEPKPETSEKKYELPPPATTASQFLVDYDAMKTRDPEYFGKYLLSLDAKRIPDITGAFLEGDMLSAIIRGLQSVQSKVPSEDLAERLVAVSMSPQFEVAVMFLEESEKRDLEAMFRLFEKEKEDFLRQRYL</sequence>
<gene>
    <name evidence="6" type="ORF">QR680_007111</name>
</gene>
<dbReference type="GO" id="GO:0101031">
    <property type="term" value="C:protein folding chaperone complex"/>
    <property type="evidence" value="ECO:0007669"/>
    <property type="project" value="TreeGrafter"/>
</dbReference>
<evidence type="ECO:0000256" key="1">
    <source>
        <dbReference type="ARBA" id="ARBA00022737"/>
    </source>
</evidence>
<dbReference type="InterPro" id="IPR051966">
    <property type="entry name" value="RPAP3"/>
</dbReference>
<evidence type="ECO:0000256" key="2">
    <source>
        <dbReference type="ARBA" id="ARBA00022803"/>
    </source>
</evidence>
<comment type="similarity">
    <text evidence="3">Belongs to the RPAP3 family.</text>
</comment>
<accession>A0AA39LY89</accession>
<dbReference type="Pfam" id="PF13877">
    <property type="entry name" value="RPAP3_C"/>
    <property type="match status" value="1"/>
</dbReference>
<dbReference type="PANTHER" id="PTHR46423">
    <property type="entry name" value="RNA POLYMERASE II-ASSOCIATED PROTEIN 3"/>
    <property type="match status" value="1"/>
</dbReference>
<reference evidence="6" key="1">
    <citation type="submission" date="2023-06" db="EMBL/GenBank/DDBJ databases">
        <title>Genomic analysis of the entomopathogenic nematode Steinernema hermaphroditum.</title>
        <authorList>
            <person name="Schwarz E.M."/>
            <person name="Heppert J.K."/>
            <person name="Baniya A."/>
            <person name="Schwartz H.T."/>
            <person name="Tan C.-H."/>
            <person name="Antoshechkin I."/>
            <person name="Sternberg P.W."/>
            <person name="Goodrich-Blair H."/>
            <person name="Dillman A.R."/>
        </authorList>
    </citation>
    <scope>NUCLEOTIDE SEQUENCE</scope>
    <source>
        <strain evidence="6">PS9179</strain>
        <tissue evidence="6">Whole animal</tissue>
    </source>
</reference>
<dbReference type="SMART" id="SM00028">
    <property type="entry name" value="TPR"/>
    <property type="match status" value="2"/>
</dbReference>
<evidence type="ECO:0000256" key="4">
    <source>
        <dbReference type="ARBA" id="ARBA00040133"/>
    </source>
</evidence>
<comment type="caution">
    <text evidence="6">The sequence shown here is derived from an EMBL/GenBank/DDBJ whole genome shotgun (WGS) entry which is preliminary data.</text>
</comment>
<dbReference type="InterPro" id="IPR025986">
    <property type="entry name" value="RPAP3-like_C"/>
</dbReference>